<organism evidence="2 3">
    <name type="scientific">Babesia duncani</name>
    <dbReference type="NCBI Taxonomy" id="323732"/>
    <lineage>
        <taxon>Eukaryota</taxon>
        <taxon>Sar</taxon>
        <taxon>Alveolata</taxon>
        <taxon>Apicomplexa</taxon>
        <taxon>Aconoidasida</taxon>
        <taxon>Piroplasmida</taxon>
        <taxon>Babesiidae</taxon>
        <taxon>Babesia</taxon>
    </lineage>
</organism>
<feature type="region of interest" description="Disordered" evidence="1">
    <location>
        <begin position="711"/>
        <end position="733"/>
    </location>
</feature>
<evidence type="ECO:0000313" key="2">
    <source>
        <dbReference type="EMBL" id="KAK2196574.1"/>
    </source>
</evidence>
<reference evidence="2" key="1">
    <citation type="journal article" date="2023" name="Nat. Microbiol.">
        <title>Babesia duncani multi-omics identifies virulence factors and drug targets.</title>
        <authorList>
            <person name="Singh P."/>
            <person name="Lonardi S."/>
            <person name="Liang Q."/>
            <person name="Vydyam P."/>
            <person name="Khabirova E."/>
            <person name="Fang T."/>
            <person name="Gihaz S."/>
            <person name="Thekkiniath J."/>
            <person name="Munshi M."/>
            <person name="Abel S."/>
            <person name="Ciampossin L."/>
            <person name="Batugedara G."/>
            <person name="Gupta M."/>
            <person name="Lu X.M."/>
            <person name="Lenz T."/>
            <person name="Chakravarty S."/>
            <person name="Cornillot E."/>
            <person name="Hu Y."/>
            <person name="Ma W."/>
            <person name="Gonzalez L.M."/>
            <person name="Sanchez S."/>
            <person name="Estrada K."/>
            <person name="Sanchez-Flores A."/>
            <person name="Montero E."/>
            <person name="Harb O.S."/>
            <person name="Le Roch K.G."/>
            <person name="Mamoun C.B."/>
        </authorList>
    </citation>
    <scope>NUCLEOTIDE SEQUENCE</scope>
    <source>
        <strain evidence="2">WA1</strain>
    </source>
</reference>
<evidence type="ECO:0000313" key="3">
    <source>
        <dbReference type="Proteomes" id="UP001214638"/>
    </source>
</evidence>
<accession>A0AAD9PKL7</accession>
<feature type="region of interest" description="Disordered" evidence="1">
    <location>
        <begin position="663"/>
        <end position="693"/>
    </location>
</feature>
<feature type="region of interest" description="Disordered" evidence="1">
    <location>
        <begin position="536"/>
        <end position="562"/>
    </location>
</feature>
<dbReference type="Proteomes" id="UP001214638">
    <property type="component" value="Unassembled WGS sequence"/>
</dbReference>
<proteinExistence type="predicted"/>
<keyword evidence="3" id="KW-1185">Reference proteome</keyword>
<protein>
    <submittedName>
        <fullName evidence="2">Uncharacterized protein</fullName>
    </submittedName>
</protein>
<feature type="compositionally biased region" description="Basic and acidic residues" evidence="1">
    <location>
        <begin position="252"/>
        <end position="277"/>
    </location>
</feature>
<feature type="region of interest" description="Disordered" evidence="1">
    <location>
        <begin position="209"/>
        <end position="313"/>
    </location>
</feature>
<feature type="compositionally biased region" description="Polar residues" evidence="1">
    <location>
        <begin position="239"/>
        <end position="250"/>
    </location>
</feature>
<feature type="region of interest" description="Disordered" evidence="1">
    <location>
        <begin position="152"/>
        <end position="176"/>
    </location>
</feature>
<dbReference type="RefSeq" id="XP_067803416.1">
    <property type="nucleotide sequence ID" value="XM_067946852.1"/>
</dbReference>
<name>A0AAD9PKL7_9APIC</name>
<dbReference type="KEGG" id="bdw:94336119"/>
<comment type="caution">
    <text evidence="2">The sequence shown here is derived from an EMBL/GenBank/DDBJ whole genome shotgun (WGS) entry which is preliminary data.</text>
</comment>
<evidence type="ECO:0000256" key="1">
    <source>
        <dbReference type="SAM" id="MobiDB-lite"/>
    </source>
</evidence>
<feature type="region of interest" description="Disordered" evidence="1">
    <location>
        <begin position="384"/>
        <end position="406"/>
    </location>
</feature>
<dbReference type="GeneID" id="94336119"/>
<dbReference type="EMBL" id="JALLKP010000002">
    <property type="protein sequence ID" value="KAK2196574.1"/>
    <property type="molecule type" value="Genomic_DNA"/>
</dbReference>
<dbReference type="AlphaFoldDB" id="A0AAD9PKL7"/>
<sequence length="991" mass="113124">MGGNSSNEAPCTFEEFKICRRFEGAIANDEKFFLHEPSNTHHKIEIRRVALLSERTPVCIKNSYSDELFLKTLNCLSRLTCRKTFQSDGLIEISRYNPSKEKSTPCDTSIPVKSNKQIWEKPKLNGLVKKNLLNHEDKILNGKIKQSSVSTAKEVVSINTKSNGRSKPSKSKTEIPPISSLKNALTDIYFRAGLETPIHYIDWVNFENDEPGTPSNDDGSENPLLEISSEPEKEKLDTSDNSQSLSGITTDDNDKLVSDKNVKSEILQRKPLLEKSPSKNNKKPAPLSTKSNDVNKKQETLQPTRLNFDPISKNNMPRVIHKVNVEGKVAGRAVKVPRSEHLDIDLSAFKCSHLVNHVMTITSRSDSSTPKIHIKDVGTSLNVNLDDHMSNRKSKTGSKPKDPLVHGQRHSIDLRKDMLYKKFLDSFKIKRNRHLLQDLRIPSKKERNSETSTQIAEISTPKAVASEQMLYNKEKIISGCSLGIDTNNTEVSSTTFGDADSSMKTITDRSNKETEYQPDQVNIAQKFMDNILQKYQSDDKYSPPPKTPKAQKASDTHPTIHAGGVIDKEFENCPNDIHRKKYPDMPIQNMDTFSVYEEKPQPPPPEIQISTPILGDFNGDGSKKMLGSSPGYNGGNYHDVQMKNGKTPNNRSDSIAREMNGVTTRNTSTTPTSSFDSTTTSNTRKSYHGGMSKQRKVEYYTQEVASRNKMNTSQRLPEPPYNRPVVNNYQTSKDSPIINSNLGYTNGYNMRLNYEDNMSCDYNGNALMYDRMYNDMVTQSDFPQEPYNDSRDPRSRERMNGYYGYFDDPSRAMNDLSYTSLMDPNHANAKYPAYTHPRYTTSVRTPHAGNNGMHMMLDEYEYKTNGYDTMPYSLVSDSLSRGHMNPIGIQPVEPCMIQPPPPGQKRYHEEYGYPPDKYPKHDSVDPRYYFDYNASARRSNTARQNDEYYYSNRRNQYYEEPLDMRTNDQNAYYTRKRNYRNPMHFLELYNR</sequence>
<feature type="compositionally biased region" description="Polar residues" evidence="1">
    <location>
        <begin position="152"/>
        <end position="166"/>
    </location>
</feature>
<feature type="compositionally biased region" description="Low complexity" evidence="1">
    <location>
        <begin position="663"/>
        <end position="683"/>
    </location>
</feature>
<gene>
    <name evidence="2" type="ORF">BdWA1_001821</name>
</gene>